<dbReference type="SUPFAM" id="SSF54534">
    <property type="entry name" value="FKBP-like"/>
    <property type="match status" value="1"/>
</dbReference>
<evidence type="ECO:0000256" key="1">
    <source>
        <dbReference type="ARBA" id="ARBA00000971"/>
    </source>
</evidence>
<evidence type="ECO:0000313" key="10">
    <source>
        <dbReference type="Proteomes" id="UP001589896"/>
    </source>
</evidence>
<sequence>MRRTSGLIAAAVLVSTLAACGAADERSGCTPFVPQGDASRAVNVEGDVGSQPTVTFPTPLVTEAGQATEVVRGDGEVISRGEVADAQVSLYNGEDGQLLTATGYQENPEVILRRTASADDSLGKALACTAVGSRVVYTTTVEEVYGPDNPQIPLENNATIVAVFDVEDAFPGRANGAPQLGQNGMPAVVLAPNGRPGISVPAEEPPTDLRVAVLRQGNGPEVEQGDRVVLHYTGLTWDDEQIFDSSWEAGVPATFTAVSFEDDPAGIVPGLAEALIGQNVGSQVIAVIPPEQGYPEGQRPAAIPEGSTMVFVFDVLGIDQSPVE</sequence>
<feature type="signal peptide" evidence="7">
    <location>
        <begin position="1"/>
        <end position="21"/>
    </location>
</feature>
<evidence type="ECO:0000256" key="7">
    <source>
        <dbReference type="SAM" id="SignalP"/>
    </source>
</evidence>
<comment type="catalytic activity">
    <reaction evidence="1 6">
        <text>[protein]-peptidylproline (omega=180) = [protein]-peptidylproline (omega=0)</text>
        <dbReference type="Rhea" id="RHEA:16237"/>
        <dbReference type="Rhea" id="RHEA-COMP:10747"/>
        <dbReference type="Rhea" id="RHEA-COMP:10748"/>
        <dbReference type="ChEBI" id="CHEBI:83833"/>
        <dbReference type="ChEBI" id="CHEBI:83834"/>
        <dbReference type="EC" id="5.2.1.8"/>
    </reaction>
</comment>
<dbReference type="EMBL" id="JBHLTG010000008">
    <property type="protein sequence ID" value="MFC0681449.1"/>
    <property type="molecule type" value="Genomic_DNA"/>
</dbReference>
<name>A0ABV6RWU7_9GAMM</name>
<evidence type="ECO:0000256" key="4">
    <source>
        <dbReference type="ARBA" id="ARBA00023110"/>
    </source>
</evidence>
<gene>
    <name evidence="9" type="ORF">ACFFGH_26775</name>
</gene>
<protein>
    <recommendedName>
        <fullName evidence="3 6">peptidylprolyl isomerase</fullName>
        <ecNumber evidence="3 6">5.2.1.8</ecNumber>
    </recommendedName>
</protein>
<keyword evidence="5 6" id="KW-0413">Isomerase</keyword>
<keyword evidence="7" id="KW-0732">Signal</keyword>
<reference evidence="9 10" key="1">
    <citation type="submission" date="2024-09" db="EMBL/GenBank/DDBJ databases">
        <authorList>
            <person name="Sun Q."/>
            <person name="Mori K."/>
        </authorList>
    </citation>
    <scope>NUCLEOTIDE SEQUENCE [LARGE SCALE GENOMIC DNA]</scope>
    <source>
        <strain evidence="9 10">KCTC 23076</strain>
    </source>
</reference>
<dbReference type="PROSITE" id="PS51257">
    <property type="entry name" value="PROKAR_LIPOPROTEIN"/>
    <property type="match status" value="1"/>
</dbReference>
<evidence type="ECO:0000313" key="9">
    <source>
        <dbReference type="EMBL" id="MFC0681449.1"/>
    </source>
</evidence>
<accession>A0ABV6RWU7</accession>
<dbReference type="Pfam" id="PF00254">
    <property type="entry name" value="FKBP_C"/>
    <property type="match status" value="1"/>
</dbReference>
<evidence type="ECO:0000256" key="5">
    <source>
        <dbReference type="ARBA" id="ARBA00023235"/>
    </source>
</evidence>
<feature type="chain" id="PRO_5046673011" description="peptidylprolyl isomerase" evidence="7">
    <location>
        <begin position="22"/>
        <end position="324"/>
    </location>
</feature>
<proteinExistence type="inferred from homology"/>
<dbReference type="PROSITE" id="PS50059">
    <property type="entry name" value="FKBP_PPIASE"/>
    <property type="match status" value="1"/>
</dbReference>
<dbReference type="PANTHER" id="PTHR43811">
    <property type="entry name" value="FKBP-TYPE PEPTIDYL-PROLYL CIS-TRANS ISOMERASE FKPA"/>
    <property type="match status" value="1"/>
</dbReference>
<organism evidence="9 10">
    <name type="scientific">Lysobacter korlensis</name>
    <dbReference type="NCBI Taxonomy" id="553636"/>
    <lineage>
        <taxon>Bacteria</taxon>
        <taxon>Pseudomonadati</taxon>
        <taxon>Pseudomonadota</taxon>
        <taxon>Gammaproteobacteria</taxon>
        <taxon>Lysobacterales</taxon>
        <taxon>Lysobacteraceae</taxon>
        <taxon>Lysobacter</taxon>
    </lineage>
</organism>
<dbReference type="EC" id="5.2.1.8" evidence="3 6"/>
<evidence type="ECO:0000256" key="3">
    <source>
        <dbReference type="ARBA" id="ARBA00013194"/>
    </source>
</evidence>
<keyword evidence="10" id="KW-1185">Reference proteome</keyword>
<dbReference type="GO" id="GO:0003755">
    <property type="term" value="F:peptidyl-prolyl cis-trans isomerase activity"/>
    <property type="evidence" value="ECO:0007669"/>
    <property type="project" value="UniProtKB-EC"/>
</dbReference>
<comment type="caution">
    <text evidence="9">The sequence shown here is derived from an EMBL/GenBank/DDBJ whole genome shotgun (WGS) entry which is preliminary data.</text>
</comment>
<feature type="domain" description="PPIase FKBP-type" evidence="8">
    <location>
        <begin position="225"/>
        <end position="319"/>
    </location>
</feature>
<evidence type="ECO:0000256" key="6">
    <source>
        <dbReference type="PROSITE-ProRule" id="PRU00277"/>
    </source>
</evidence>
<comment type="similarity">
    <text evidence="2">Belongs to the FKBP-type PPIase family.</text>
</comment>
<dbReference type="Proteomes" id="UP001589896">
    <property type="component" value="Unassembled WGS sequence"/>
</dbReference>
<evidence type="ECO:0000256" key="2">
    <source>
        <dbReference type="ARBA" id="ARBA00006577"/>
    </source>
</evidence>
<dbReference type="RefSeq" id="WP_386674087.1">
    <property type="nucleotide sequence ID" value="NZ_JBHLTG010000008.1"/>
</dbReference>
<dbReference type="Gene3D" id="3.10.50.40">
    <property type="match status" value="1"/>
</dbReference>
<keyword evidence="4 6" id="KW-0697">Rotamase</keyword>
<dbReference type="PANTHER" id="PTHR43811:SF19">
    <property type="entry name" value="39 KDA FK506-BINDING NUCLEAR PROTEIN"/>
    <property type="match status" value="1"/>
</dbReference>
<dbReference type="InterPro" id="IPR046357">
    <property type="entry name" value="PPIase_dom_sf"/>
</dbReference>
<evidence type="ECO:0000259" key="8">
    <source>
        <dbReference type="PROSITE" id="PS50059"/>
    </source>
</evidence>
<dbReference type="InterPro" id="IPR001179">
    <property type="entry name" value="PPIase_FKBP_dom"/>
</dbReference>